<dbReference type="PANTHER" id="PTHR38674">
    <property type="entry name" value="ALKANE 1-MONOOXYGENASE 1"/>
    <property type="match status" value="1"/>
</dbReference>
<comment type="caution">
    <text evidence="14">The sequence shown here is derived from an EMBL/GenBank/DDBJ whole genome shotgun (WGS) entry which is preliminary data.</text>
</comment>
<keyword evidence="15" id="KW-1185">Reference proteome</keyword>
<keyword evidence="7 12" id="KW-1133">Transmembrane helix</keyword>
<keyword evidence="4" id="KW-0997">Cell inner membrane</keyword>
<feature type="non-terminal residue" evidence="14">
    <location>
        <position position="234"/>
    </location>
</feature>
<keyword evidence="10" id="KW-0503">Monooxygenase</keyword>
<gene>
    <name evidence="14" type="ORF">RM532_15825</name>
</gene>
<feature type="non-terminal residue" evidence="14">
    <location>
        <position position="1"/>
    </location>
</feature>
<accession>A0ABU3C4G6</accession>
<dbReference type="RefSeq" id="WP_311654303.1">
    <property type="nucleotide sequence ID" value="NZ_JAVRIB010000050.1"/>
</dbReference>
<evidence type="ECO:0000256" key="9">
    <source>
        <dbReference type="ARBA" id="ARBA00023004"/>
    </source>
</evidence>
<comment type="similarity">
    <text evidence="2">Belongs to the fatty acid desaturase type 1 family. AlkB subfamily.</text>
</comment>
<dbReference type="InterPro" id="IPR033885">
    <property type="entry name" value="AlkB/XylM"/>
</dbReference>
<keyword evidence="11 12" id="KW-0472">Membrane</keyword>
<dbReference type="Pfam" id="PF00487">
    <property type="entry name" value="FA_desaturase"/>
    <property type="match status" value="1"/>
</dbReference>
<evidence type="ECO:0000256" key="2">
    <source>
        <dbReference type="ARBA" id="ARBA00010823"/>
    </source>
</evidence>
<evidence type="ECO:0000259" key="13">
    <source>
        <dbReference type="Pfam" id="PF00487"/>
    </source>
</evidence>
<evidence type="ECO:0000313" key="14">
    <source>
        <dbReference type="EMBL" id="MDT0636412.1"/>
    </source>
</evidence>
<evidence type="ECO:0000256" key="10">
    <source>
        <dbReference type="ARBA" id="ARBA00023033"/>
    </source>
</evidence>
<evidence type="ECO:0000256" key="5">
    <source>
        <dbReference type="ARBA" id="ARBA00022692"/>
    </source>
</evidence>
<reference evidence="14 15" key="1">
    <citation type="submission" date="2023-09" db="EMBL/GenBank/DDBJ databases">
        <authorList>
            <person name="Rey-Velasco X."/>
        </authorList>
    </citation>
    <scope>NUCLEOTIDE SEQUENCE [LARGE SCALE GENOMIC DNA]</scope>
    <source>
        <strain evidence="14 15">W335</strain>
    </source>
</reference>
<evidence type="ECO:0000256" key="4">
    <source>
        <dbReference type="ARBA" id="ARBA00022519"/>
    </source>
</evidence>
<evidence type="ECO:0000256" key="8">
    <source>
        <dbReference type="ARBA" id="ARBA00023002"/>
    </source>
</evidence>
<feature type="transmembrane region" description="Helical" evidence="12">
    <location>
        <begin position="171"/>
        <end position="188"/>
    </location>
</feature>
<comment type="subcellular location">
    <subcellularLocation>
        <location evidence="1">Cell inner membrane</location>
        <topology evidence="1">Multi-pass membrane protein</topology>
    </subcellularLocation>
</comment>
<keyword evidence="6" id="KW-0479">Metal-binding</keyword>
<evidence type="ECO:0000256" key="6">
    <source>
        <dbReference type="ARBA" id="ARBA00022723"/>
    </source>
</evidence>
<feature type="domain" description="Fatty acid desaturase" evidence="13">
    <location>
        <begin position="33"/>
        <end position="234"/>
    </location>
</feature>
<evidence type="ECO:0000256" key="11">
    <source>
        <dbReference type="ARBA" id="ARBA00023136"/>
    </source>
</evidence>
<dbReference type="PANTHER" id="PTHR38674:SF1">
    <property type="entry name" value="ALKANE 1-MONOOXYGENASE 1"/>
    <property type="match status" value="1"/>
</dbReference>
<keyword evidence="5 12" id="KW-0812">Transmembrane</keyword>
<organism evidence="14 15">
    <name type="scientific">Spectribacter hydrogenoxidans</name>
    <dbReference type="NCBI Taxonomy" id="3075608"/>
    <lineage>
        <taxon>Bacteria</taxon>
        <taxon>Pseudomonadati</taxon>
        <taxon>Pseudomonadota</taxon>
        <taxon>Gammaproteobacteria</taxon>
        <taxon>Salinisphaerales</taxon>
        <taxon>Salinisphaeraceae</taxon>
        <taxon>Spectribacter</taxon>
    </lineage>
</organism>
<evidence type="ECO:0000256" key="12">
    <source>
        <dbReference type="SAM" id="Phobius"/>
    </source>
</evidence>
<evidence type="ECO:0000313" key="15">
    <source>
        <dbReference type="Proteomes" id="UP001251857"/>
    </source>
</evidence>
<dbReference type="EMBL" id="JAVRIB010000050">
    <property type="protein sequence ID" value="MDT0636412.1"/>
    <property type="molecule type" value="Genomic_DNA"/>
</dbReference>
<feature type="transmembrane region" description="Helical" evidence="12">
    <location>
        <begin position="146"/>
        <end position="165"/>
    </location>
</feature>
<sequence>DRYYRAIVYGYIPTQYLTTILGAWLLATQPMAWWEILGLIFTVGIVNGVGINTAHELGHKKASLERWLAKLTLAPVAYGHFFVEHNKGHHRHVATPEDPASSRMGETFWEFLPRTMIGSVRSAWGIEKERLGRQGKSVWSMENDNLQGWAMTAVLFGSLAIWLGWAVLPFLLIQAFVGASLLEVVNYIEHYGLLRQKDEKTGRYERCNPSHSWNSNNVVTNLFLYQLQRHADHH</sequence>
<proteinExistence type="inferred from homology"/>
<dbReference type="CDD" id="cd03512">
    <property type="entry name" value="Alkane-hydroxylase"/>
    <property type="match status" value="1"/>
</dbReference>
<keyword evidence="3" id="KW-1003">Cell membrane</keyword>
<keyword evidence="9" id="KW-0408">Iron</keyword>
<keyword evidence="8" id="KW-0560">Oxidoreductase</keyword>
<dbReference type="InterPro" id="IPR005804">
    <property type="entry name" value="FA_desaturase_dom"/>
</dbReference>
<protein>
    <submittedName>
        <fullName evidence="14">Alkane 1-monooxygenase</fullName>
    </submittedName>
</protein>
<feature type="transmembrane region" description="Helical" evidence="12">
    <location>
        <begin position="32"/>
        <end position="51"/>
    </location>
</feature>
<dbReference type="Proteomes" id="UP001251857">
    <property type="component" value="Unassembled WGS sequence"/>
</dbReference>
<name>A0ABU3C4G6_9GAMM</name>
<evidence type="ECO:0000256" key="3">
    <source>
        <dbReference type="ARBA" id="ARBA00022475"/>
    </source>
</evidence>
<feature type="transmembrane region" description="Helical" evidence="12">
    <location>
        <begin position="7"/>
        <end position="26"/>
    </location>
</feature>
<evidence type="ECO:0000256" key="1">
    <source>
        <dbReference type="ARBA" id="ARBA00004429"/>
    </source>
</evidence>
<evidence type="ECO:0000256" key="7">
    <source>
        <dbReference type="ARBA" id="ARBA00022989"/>
    </source>
</evidence>